<gene>
    <name evidence="7" type="ORF">CTDIVETGP_2234</name>
</gene>
<organism evidence="7 8">
    <name type="scientific">Clostridium tyrobutyricum DIVETGP</name>
    <dbReference type="NCBI Taxonomy" id="1408889"/>
    <lineage>
        <taxon>Bacteria</taxon>
        <taxon>Bacillati</taxon>
        <taxon>Bacillota</taxon>
        <taxon>Clostridia</taxon>
        <taxon>Eubacteriales</taxon>
        <taxon>Clostridiaceae</taxon>
        <taxon>Clostridium</taxon>
    </lineage>
</organism>
<dbReference type="GO" id="GO:0016987">
    <property type="term" value="F:sigma factor activity"/>
    <property type="evidence" value="ECO:0007669"/>
    <property type="project" value="UniProtKB-KW"/>
</dbReference>
<dbReference type="Pfam" id="PF04542">
    <property type="entry name" value="Sigma70_r2"/>
    <property type="match status" value="1"/>
</dbReference>
<accession>W6N9G9</accession>
<sequence>MFTKGDIESMVGSAKNGDKNAVENLCNGFKGFIINSARKIYIRGYEMEDLIQEGYKAIIMAVDSYDAARNTFTGYAVNAIRNNFYCIMRNNLSKPYSASLNSINNQGDELMNTIFSDENIEEYFESLETKSSLKKAIARLSDREKDIIYWCYAAEKSMKKYSEFRKTPYRTVSYRKKKAVEKLRKFMEEQGEI</sequence>
<dbReference type="InterPro" id="IPR013325">
    <property type="entry name" value="RNA_pol_sigma_r2"/>
</dbReference>
<dbReference type="Gene3D" id="1.10.10.10">
    <property type="entry name" value="Winged helix-like DNA-binding domain superfamily/Winged helix DNA-binding domain"/>
    <property type="match status" value="1"/>
</dbReference>
<dbReference type="PANTHER" id="PTHR30385">
    <property type="entry name" value="SIGMA FACTOR F FLAGELLAR"/>
    <property type="match status" value="1"/>
</dbReference>
<dbReference type="GeneID" id="29420604"/>
<comment type="caution">
    <text evidence="7">The sequence shown here is derived from an EMBL/GenBank/DDBJ whole genome shotgun (WGS) entry which is preliminary data.</text>
</comment>
<proteinExistence type="predicted"/>
<dbReference type="SUPFAM" id="SSF88659">
    <property type="entry name" value="Sigma3 and sigma4 domains of RNA polymerase sigma factors"/>
    <property type="match status" value="1"/>
</dbReference>
<dbReference type="InterPro" id="IPR007630">
    <property type="entry name" value="RNA_pol_sigma70_r4"/>
</dbReference>
<evidence type="ECO:0000313" key="8">
    <source>
        <dbReference type="Proteomes" id="UP000019482"/>
    </source>
</evidence>
<dbReference type="SUPFAM" id="SSF88946">
    <property type="entry name" value="Sigma2 domain of RNA polymerase sigma factors"/>
    <property type="match status" value="1"/>
</dbReference>
<dbReference type="GO" id="GO:0003677">
    <property type="term" value="F:DNA binding"/>
    <property type="evidence" value="ECO:0007669"/>
    <property type="project" value="UniProtKB-KW"/>
</dbReference>
<evidence type="ECO:0000256" key="1">
    <source>
        <dbReference type="ARBA" id="ARBA00023015"/>
    </source>
</evidence>
<keyword evidence="8" id="KW-1185">Reference proteome</keyword>
<dbReference type="OrthoDB" id="1954605at2"/>
<feature type="domain" description="RNA polymerase sigma-70 region 2" evidence="5">
    <location>
        <begin position="30"/>
        <end position="85"/>
    </location>
</feature>
<dbReference type="NCBIfam" id="TIGR02937">
    <property type="entry name" value="sigma70-ECF"/>
    <property type="match status" value="1"/>
</dbReference>
<evidence type="ECO:0000259" key="5">
    <source>
        <dbReference type="Pfam" id="PF04542"/>
    </source>
</evidence>
<evidence type="ECO:0000256" key="2">
    <source>
        <dbReference type="ARBA" id="ARBA00023082"/>
    </source>
</evidence>
<feature type="domain" description="RNA polymerase sigma-70 region 4" evidence="6">
    <location>
        <begin position="136"/>
        <end position="185"/>
    </location>
</feature>
<keyword evidence="2" id="KW-0731">Sigma factor</keyword>
<evidence type="ECO:0000259" key="6">
    <source>
        <dbReference type="Pfam" id="PF04545"/>
    </source>
</evidence>
<dbReference type="Gene3D" id="1.20.120.1810">
    <property type="match status" value="1"/>
</dbReference>
<dbReference type="EMBL" id="CBXI010000040">
    <property type="protein sequence ID" value="CDL92164.1"/>
    <property type="molecule type" value="Genomic_DNA"/>
</dbReference>
<reference evidence="7 8" key="1">
    <citation type="journal article" date="2015" name="Genome Announc.">
        <title>Draft Genome Sequence of Clostridium tyrobutyricum Strain DIVETGP, Isolated from Cow's Milk for Grana Padano Production.</title>
        <authorList>
            <person name="Soggiu A."/>
            <person name="Piras C."/>
            <person name="Gaiarsa S."/>
            <person name="Sassera D."/>
            <person name="Roncada P."/>
            <person name="Bendixen E."/>
            <person name="Brasca M."/>
            <person name="Bonizzi L."/>
        </authorList>
    </citation>
    <scope>NUCLEOTIDE SEQUENCE [LARGE SCALE GENOMIC DNA]</scope>
    <source>
        <strain evidence="7 8">DIVETGP</strain>
    </source>
</reference>
<dbReference type="Proteomes" id="UP000019482">
    <property type="component" value="Unassembled WGS sequence"/>
</dbReference>
<dbReference type="RefSeq" id="WP_017895078.1">
    <property type="nucleotide sequence ID" value="NZ_CBXI010000040.1"/>
</dbReference>
<dbReference type="AlphaFoldDB" id="W6N9G9"/>
<dbReference type="InterPro" id="IPR013324">
    <property type="entry name" value="RNA_pol_sigma_r3/r4-like"/>
</dbReference>
<dbReference type="InterPro" id="IPR007627">
    <property type="entry name" value="RNA_pol_sigma70_r2"/>
</dbReference>
<evidence type="ECO:0000313" key="7">
    <source>
        <dbReference type="EMBL" id="CDL92164.1"/>
    </source>
</evidence>
<evidence type="ECO:0000256" key="4">
    <source>
        <dbReference type="ARBA" id="ARBA00023163"/>
    </source>
</evidence>
<keyword evidence="4" id="KW-0804">Transcription</keyword>
<protein>
    <submittedName>
        <fullName evidence="7">RNA polymerase sigma factor rpoD-related protein</fullName>
    </submittedName>
</protein>
<name>W6N9G9_CLOTY</name>
<keyword evidence="3" id="KW-0238">DNA-binding</keyword>
<dbReference type="InterPro" id="IPR036388">
    <property type="entry name" value="WH-like_DNA-bd_sf"/>
</dbReference>
<dbReference type="Pfam" id="PF04545">
    <property type="entry name" value="Sigma70_r4"/>
    <property type="match status" value="1"/>
</dbReference>
<dbReference type="InterPro" id="IPR014284">
    <property type="entry name" value="RNA_pol_sigma-70_dom"/>
</dbReference>
<dbReference type="GO" id="GO:0006352">
    <property type="term" value="P:DNA-templated transcription initiation"/>
    <property type="evidence" value="ECO:0007669"/>
    <property type="project" value="InterPro"/>
</dbReference>
<keyword evidence="1" id="KW-0805">Transcription regulation</keyword>
<evidence type="ECO:0000256" key="3">
    <source>
        <dbReference type="ARBA" id="ARBA00023125"/>
    </source>
</evidence>